<keyword evidence="1" id="KW-0998">Cell outer membrane</keyword>
<feature type="signal peptide" evidence="1">
    <location>
        <begin position="1"/>
        <end position="21"/>
    </location>
</feature>
<feature type="chain" id="PRO_5044905260" description="LPS-assembly protein LptD" evidence="1">
    <location>
        <begin position="22"/>
        <end position="756"/>
    </location>
</feature>
<feature type="region of interest" description="Disordered" evidence="2">
    <location>
        <begin position="131"/>
        <end position="154"/>
    </location>
</feature>
<evidence type="ECO:0000313" key="5">
    <source>
        <dbReference type="EMBL" id="WRS38803.1"/>
    </source>
</evidence>
<dbReference type="InterPro" id="IPR050218">
    <property type="entry name" value="LptD"/>
</dbReference>
<dbReference type="InterPro" id="IPR007543">
    <property type="entry name" value="LptD_C"/>
</dbReference>
<proteinExistence type="inferred from homology"/>
<dbReference type="PANTHER" id="PTHR30189:SF1">
    <property type="entry name" value="LPS-ASSEMBLY PROTEIN LPTD"/>
    <property type="match status" value="1"/>
</dbReference>
<sequence precursor="true">MSTLPGFTLVALLLTAGSAAADGLVLKKDVELKGSTAAGKEGPLFLTADRIETTAPNVVEATGDVEARQAGQNFYADWLLYDLTQDQVRARGHVRLEQPALVVTGDSLKFNLGDYSGELVQPVYRFTAQPGRTRAGRADETVTGAAPVAPPQPGRGHADRIDFLNEQQCTLKHAIYTTCPIGNDDWFLKVGDLDIDRNRNVGTARNASLHFLGVPILYTPWVDFPLDNARKTGVLTPTIGTTQRSGLDILLPYYLNLAPNYDATLYPRLMSKRGMQLGTEFRYLLSDFHGVNRFEYLPNDSVANRSRWSVALNNIYRISPATEAGMLFNRVSDDDYFRDLSNLLAATSTTHLDHEAWLTTRHPNWTAELRAQSFQTLQDSTSSTPILEPYARLPQALLGVNKVFGNGLEFHLASEATRFAHPTLVEGTRVLAYPTLRMPLTNSFGYLTPQIGWHSTYYALDNSAPSQPQHVTRNLPILSLDSGVTFERPFRFADQDYQQTLEPRAYYVYAPYRDQSNIPVFDTALLDFSYAQMFTENQFIGGDRVNDANQLTLAVTSRFTEAASGLERLQVTLGQRYYFSTQQVTLNPGDPVRTSNATDLLAAVSGQITRAWRIDTAWQFDTQTGATIRQNLAASYRPGPGRVLNLGYRFIDQTTEQVDISAQWPLGHRWYGMFRYNYSFKDAKLVEGLAGFEYNAGCWSLRGVLQRLATKADQSTEAFFIQLELNGMGRIGSNPLDVLKHSVPGYRPSNELVQTP</sequence>
<evidence type="ECO:0000256" key="2">
    <source>
        <dbReference type="SAM" id="MobiDB-lite"/>
    </source>
</evidence>
<dbReference type="Pfam" id="PF19838">
    <property type="entry name" value="LptD_2"/>
    <property type="match status" value="1"/>
</dbReference>
<evidence type="ECO:0000256" key="1">
    <source>
        <dbReference type="HAMAP-Rule" id="MF_01411"/>
    </source>
</evidence>
<dbReference type="Proteomes" id="UP001334732">
    <property type="component" value="Chromosome"/>
</dbReference>
<dbReference type="InterPro" id="IPR020889">
    <property type="entry name" value="LipoPS_assembly_LptD"/>
</dbReference>
<evidence type="ECO:0000259" key="4">
    <source>
        <dbReference type="Pfam" id="PF19838"/>
    </source>
</evidence>
<keyword evidence="1" id="KW-0732">Signal</keyword>
<comment type="function">
    <text evidence="1">Together with LptE, is involved in the assembly of lipopolysaccharide (LPS) at the surface of the outer membrane.</text>
</comment>
<dbReference type="EMBL" id="CP141769">
    <property type="protein sequence ID" value="WRS38803.1"/>
    <property type="molecule type" value="Genomic_DNA"/>
</dbReference>
<reference evidence="5 6" key="1">
    <citation type="submission" date="2023-12" db="EMBL/GenBank/DDBJ databases">
        <title>Thiobacillus sedimentum sp. nov., a chemolithoautotrophic sulfur-oxidizing bacterium isolated from freshwater sediment.</title>
        <authorList>
            <person name="Luo J."/>
            <person name="Dai C."/>
        </authorList>
    </citation>
    <scope>NUCLEOTIDE SEQUENCE [LARGE SCALE GENOMIC DNA]</scope>
    <source>
        <strain evidence="5 6">SCUT-2</strain>
    </source>
</reference>
<organism evidence="5 6">
    <name type="scientific">Thiobacillus sedimenti</name>
    <dbReference type="NCBI Taxonomy" id="3110231"/>
    <lineage>
        <taxon>Bacteria</taxon>
        <taxon>Pseudomonadati</taxon>
        <taxon>Pseudomonadota</taxon>
        <taxon>Betaproteobacteria</taxon>
        <taxon>Nitrosomonadales</taxon>
        <taxon>Thiobacillaceae</taxon>
        <taxon>Thiobacillus</taxon>
    </lineage>
</organism>
<feature type="domain" description="LptD C-terminal" evidence="3">
    <location>
        <begin position="306"/>
        <end position="670"/>
    </location>
</feature>
<feature type="domain" description="LPS-assembly protein LptD central" evidence="4">
    <location>
        <begin position="205"/>
        <end position="296"/>
    </location>
</feature>
<comment type="subcellular location">
    <subcellularLocation>
        <location evidence="1">Cell outer membrane</location>
    </subcellularLocation>
</comment>
<gene>
    <name evidence="1" type="primary">lptD</name>
    <name evidence="5" type="ORF">VA613_12445</name>
</gene>
<comment type="caution">
    <text evidence="1">Lacks conserved residue(s) required for the propagation of feature annotation.</text>
</comment>
<dbReference type="HAMAP" id="MF_01411">
    <property type="entry name" value="LPS_assembly_LptD"/>
    <property type="match status" value="1"/>
</dbReference>
<keyword evidence="6" id="KW-1185">Reference proteome</keyword>
<protein>
    <recommendedName>
        <fullName evidence="1">LPS-assembly protein LptD</fullName>
    </recommendedName>
</protein>
<dbReference type="PANTHER" id="PTHR30189">
    <property type="entry name" value="LPS-ASSEMBLY PROTEIN"/>
    <property type="match status" value="1"/>
</dbReference>
<comment type="similarity">
    <text evidence="1">Belongs to the LptD family.</text>
</comment>
<evidence type="ECO:0000313" key="6">
    <source>
        <dbReference type="Proteomes" id="UP001334732"/>
    </source>
</evidence>
<keyword evidence="1" id="KW-0472">Membrane</keyword>
<dbReference type="RefSeq" id="WP_324779335.1">
    <property type="nucleotide sequence ID" value="NZ_CP141769.1"/>
</dbReference>
<dbReference type="Pfam" id="PF04453">
    <property type="entry name" value="LptD"/>
    <property type="match status" value="1"/>
</dbReference>
<name>A0ABZ1CHE5_9PROT</name>
<evidence type="ECO:0000259" key="3">
    <source>
        <dbReference type="Pfam" id="PF04453"/>
    </source>
</evidence>
<accession>A0ABZ1CHE5</accession>
<dbReference type="InterPro" id="IPR045659">
    <property type="entry name" value="LptD_2"/>
</dbReference>
<dbReference type="Gene3D" id="2.60.450.10">
    <property type="entry name" value="Lipopolysaccharide (LPS) transport protein A like domain"/>
    <property type="match status" value="1"/>
</dbReference>
<comment type="subunit">
    <text evidence="1">Component of the lipopolysaccharide transport and assembly complex. Interacts with LptE and LptA.</text>
</comment>